<dbReference type="PANTHER" id="PTHR21245">
    <property type="entry name" value="HETEROGENEOUS NUCLEAR RIBONUCLEOPROTEIN"/>
    <property type="match status" value="1"/>
</dbReference>
<proteinExistence type="predicted"/>
<dbReference type="Pfam" id="PF00076">
    <property type="entry name" value="RRM_1"/>
    <property type="match status" value="1"/>
</dbReference>
<dbReference type="Proteomes" id="UP000242188">
    <property type="component" value="Unassembled WGS sequence"/>
</dbReference>
<sequence>MAFGGLSTVQDKITVPNDPYSDATDDCRVWLGNLDSRLTEFSLLKVLQKYGSLKRFDFLLHKSGPDVGKPRGYCFVSYQHRKDAERAVKGLNGKQALSKRMIVKWAHAEKHEVEPVTRLSVKKDPVTFVTKEDNHSPESTIKAIEEKLRNMEETRDDFTMSTKPAALPGTNQLSAIHQHAKQVTTRKPRSHHQPYTNNRHGRRR</sequence>
<name>A0A210R551_MIZYE</name>
<keyword evidence="2 4" id="KW-0694">RNA-binding</keyword>
<evidence type="ECO:0000256" key="3">
    <source>
        <dbReference type="ARBA" id="ARBA00030780"/>
    </source>
</evidence>
<evidence type="ECO:0000259" key="6">
    <source>
        <dbReference type="PROSITE" id="PS50102"/>
    </source>
</evidence>
<comment type="caution">
    <text evidence="7">The sequence shown here is derived from an EMBL/GenBank/DDBJ whole genome shotgun (WGS) entry which is preliminary data.</text>
</comment>
<feature type="region of interest" description="Disordered" evidence="5">
    <location>
        <begin position="177"/>
        <end position="204"/>
    </location>
</feature>
<dbReference type="AlphaFoldDB" id="A0A210R551"/>
<dbReference type="EMBL" id="NEDP02000337">
    <property type="protein sequence ID" value="OWF56095.1"/>
    <property type="molecule type" value="Genomic_DNA"/>
</dbReference>
<accession>A0A210R551</accession>
<keyword evidence="8" id="KW-1185">Reference proteome</keyword>
<dbReference type="Gene3D" id="3.30.70.330">
    <property type="match status" value="1"/>
</dbReference>
<evidence type="ECO:0000256" key="2">
    <source>
        <dbReference type="ARBA" id="ARBA00022884"/>
    </source>
</evidence>
<dbReference type="STRING" id="6573.A0A210R551"/>
<dbReference type="PROSITE" id="PS50102">
    <property type="entry name" value="RRM"/>
    <property type="match status" value="1"/>
</dbReference>
<dbReference type="SMART" id="SM00360">
    <property type="entry name" value="RRM"/>
    <property type="match status" value="1"/>
</dbReference>
<evidence type="ECO:0000313" key="7">
    <source>
        <dbReference type="EMBL" id="OWF56095.1"/>
    </source>
</evidence>
<evidence type="ECO:0000256" key="1">
    <source>
        <dbReference type="ARBA" id="ARBA00021141"/>
    </source>
</evidence>
<reference evidence="7 8" key="1">
    <citation type="journal article" date="2017" name="Nat. Ecol. Evol.">
        <title>Scallop genome provides insights into evolution of bilaterian karyotype and development.</title>
        <authorList>
            <person name="Wang S."/>
            <person name="Zhang J."/>
            <person name="Jiao W."/>
            <person name="Li J."/>
            <person name="Xun X."/>
            <person name="Sun Y."/>
            <person name="Guo X."/>
            <person name="Huan P."/>
            <person name="Dong B."/>
            <person name="Zhang L."/>
            <person name="Hu X."/>
            <person name="Sun X."/>
            <person name="Wang J."/>
            <person name="Zhao C."/>
            <person name="Wang Y."/>
            <person name="Wang D."/>
            <person name="Huang X."/>
            <person name="Wang R."/>
            <person name="Lv J."/>
            <person name="Li Y."/>
            <person name="Zhang Z."/>
            <person name="Liu B."/>
            <person name="Lu W."/>
            <person name="Hui Y."/>
            <person name="Liang J."/>
            <person name="Zhou Z."/>
            <person name="Hou R."/>
            <person name="Li X."/>
            <person name="Liu Y."/>
            <person name="Li H."/>
            <person name="Ning X."/>
            <person name="Lin Y."/>
            <person name="Zhao L."/>
            <person name="Xing Q."/>
            <person name="Dou J."/>
            <person name="Li Y."/>
            <person name="Mao J."/>
            <person name="Guo H."/>
            <person name="Dou H."/>
            <person name="Li T."/>
            <person name="Mu C."/>
            <person name="Jiang W."/>
            <person name="Fu Q."/>
            <person name="Fu X."/>
            <person name="Miao Y."/>
            <person name="Liu J."/>
            <person name="Yu Q."/>
            <person name="Li R."/>
            <person name="Liao H."/>
            <person name="Li X."/>
            <person name="Kong Y."/>
            <person name="Jiang Z."/>
            <person name="Chourrout D."/>
            <person name="Li R."/>
            <person name="Bao Z."/>
        </authorList>
    </citation>
    <scope>NUCLEOTIDE SEQUENCE [LARGE SCALE GENOMIC DNA]</scope>
    <source>
        <strain evidence="7 8">PY_sf001</strain>
    </source>
</reference>
<feature type="domain" description="RRM" evidence="6">
    <location>
        <begin position="27"/>
        <end position="108"/>
    </location>
</feature>
<evidence type="ECO:0000256" key="5">
    <source>
        <dbReference type="SAM" id="MobiDB-lite"/>
    </source>
</evidence>
<dbReference type="InterPro" id="IPR039157">
    <property type="entry name" value="RBM18_RRM"/>
</dbReference>
<protein>
    <recommendedName>
        <fullName evidence="1">Probable RNA-binding protein 18</fullName>
    </recommendedName>
    <alternativeName>
        <fullName evidence="3">RNA-binding motif protein 18</fullName>
    </alternativeName>
</protein>
<dbReference type="GO" id="GO:0003723">
    <property type="term" value="F:RNA binding"/>
    <property type="evidence" value="ECO:0007669"/>
    <property type="project" value="UniProtKB-UniRule"/>
</dbReference>
<evidence type="ECO:0000313" key="8">
    <source>
        <dbReference type="Proteomes" id="UP000242188"/>
    </source>
</evidence>
<dbReference type="InterPro" id="IPR035979">
    <property type="entry name" value="RBD_domain_sf"/>
</dbReference>
<dbReference type="CDD" id="cd12355">
    <property type="entry name" value="RRM_RBM18"/>
    <property type="match status" value="1"/>
</dbReference>
<organism evidence="7 8">
    <name type="scientific">Mizuhopecten yessoensis</name>
    <name type="common">Japanese scallop</name>
    <name type="synonym">Patinopecten yessoensis</name>
    <dbReference type="NCBI Taxonomy" id="6573"/>
    <lineage>
        <taxon>Eukaryota</taxon>
        <taxon>Metazoa</taxon>
        <taxon>Spiralia</taxon>
        <taxon>Lophotrochozoa</taxon>
        <taxon>Mollusca</taxon>
        <taxon>Bivalvia</taxon>
        <taxon>Autobranchia</taxon>
        <taxon>Pteriomorphia</taxon>
        <taxon>Pectinida</taxon>
        <taxon>Pectinoidea</taxon>
        <taxon>Pectinidae</taxon>
        <taxon>Mizuhopecten</taxon>
    </lineage>
</organism>
<gene>
    <name evidence="7" type="ORF">KP79_PYT03662</name>
</gene>
<evidence type="ECO:0000256" key="4">
    <source>
        <dbReference type="PROSITE-ProRule" id="PRU00176"/>
    </source>
</evidence>
<dbReference type="InterPro" id="IPR000504">
    <property type="entry name" value="RRM_dom"/>
</dbReference>
<dbReference type="SUPFAM" id="SSF54928">
    <property type="entry name" value="RNA-binding domain, RBD"/>
    <property type="match status" value="1"/>
</dbReference>
<dbReference type="InterPro" id="IPR012677">
    <property type="entry name" value="Nucleotide-bd_a/b_plait_sf"/>
</dbReference>
<dbReference type="OrthoDB" id="6730379at2759"/>
<feature type="compositionally biased region" description="Basic residues" evidence="5">
    <location>
        <begin position="178"/>
        <end position="192"/>
    </location>
</feature>